<dbReference type="InterPro" id="IPR050469">
    <property type="entry name" value="Diguanylate_Cyclase"/>
</dbReference>
<dbReference type="PANTHER" id="PTHR45138">
    <property type="entry name" value="REGULATORY COMPONENTS OF SENSORY TRANSDUCTION SYSTEM"/>
    <property type="match status" value="1"/>
</dbReference>
<feature type="domain" description="GGDEF" evidence="2">
    <location>
        <begin position="67"/>
        <end position="197"/>
    </location>
</feature>
<dbReference type="PROSITE" id="PS50113">
    <property type="entry name" value="PAC"/>
    <property type="match status" value="1"/>
</dbReference>
<dbReference type="Proteomes" id="UP000242682">
    <property type="component" value="Unassembled WGS sequence"/>
</dbReference>
<evidence type="ECO:0000259" key="2">
    <source>
        <dbReference type="PROSITE" id="PS50887"/>
    </source>
</evidence>
<evidence type="ECO:0000313" key="4">
    <source>
        <dbReference type="Proteomes" id="UP000242682"/>
    </source>
</evidence>
<reference evidence="3 4" key="1">
    <citation type="submission" date="2018-03" db="EMBL/GenBank/DDBJ databases">
        <title>Genomic Encyclopedia of Type Strains, Phase III (KMG-III): the genomes of soil and plant-associated and newly described type strains.</title>
        <authorList>
            <person name="Whitman W."/>
        </authorList>
    </citation>
    <scope>NUCLEOTIDE SEQUENCE [LARGE SCALE GENOMIC DNA]</scope>
    <source>
        <strain evidence="3 4">CGMCC 1.12259</strain>
    </source>
</reference>
<dbReference type="GO" id="GO:0052621">
    <property type="term" value="F:diguanylate cyclase activity"/>
    <property type="evidence" value="ECO:0007669"/>
    <property type="project" value="TreeGrafter"/>
</dbReference>
<name>A0A2P8GQT2_9BACL</name>
<sequence>MQATPFQPNEGKIEGVVIRHVDITKQKLLELQLKEYAEKDSLTSLFNRRYFEKQLRKEVSYAVQQGTCLSLLYIDTDNFKDINDAYGHPAGDRVLKELALQITKVTRSSDIAARIGGDEFAILLPNTDKAQLEPIANRLSLCIKKLEIREQNRPIDITVSIGGKSFKDDFPLESMAKWVDKALYLAKDMGKNQVVII</sequence>
<dbReference type="AlphaFoldDB" id="A0A2P8GQT2"/>
<keyword evidence="4" id="KW-1185">Reference proteome</keyword>
<dbReference type="PROSITE" id="PS50887">
    <property type="entry name" value="GGDEF"/>
    <property type="match status" value="1"/>
</dbReference>
<dbReference type="SMART" id="SM00267">
    <property type="entry name" value="GGDEF"/>
    <property type="match status" value="1"/>
</dbReference>
<dbReference type="EMBL" id="PYAT01000007">
    <property type="protein sequence ID" value="PSL36331.1"/>
    <property type="molecule type" value="Genomic_DNA"/>
</dbReference>
<dbReference type="SUPFAM" id="SSF55073">
    <property type="entry name" value="Nucleotide cyclase"/>
    <property type="match status" value="1"/>
</dbReference>
<dbReference type="InterPro" id="IPR029787">
    <property type="entry name" value="Nucleotide_cyclase"/>
</dbReference>
<organism evidence="3 4">
    <name type="scientific">Planomicrobium soli</name>
    <dbReference type="NCBI Taxonomy" id="1176648"/>
    <lineage>
        <taxon>Bacteria</taxon>
        <taxon>Bacillati</taxon>
        <taxon>Bacillota</taxon>
        <taxon>Bacilli</taxon>
        <taxon>Bacillales</taxon>
        <taxon>Caryophanaceae</taxon>
        <taxon>Planomicrobium</taxon>
    </lineage>
</organism>
<protein>
    <submittedName>
        <fullName evidence="3">Diguanylate cyclase (GGDEF)-like protein</fullName>
    </submittedName>
</protein>
<proteinExistence type="predicted"/>
<dbReference type="Pfam" id="PF00990">
    <property type="entry name" value="GGDEF"/>
    <property type="match status" value="1"/>
</dbReference>
<evidence type="ECO:0000313" key="3">
    <source>
        <dbReference type="EMBL" id="PSL36331.1"/>
    </source>
</evidence>
<dbReference type="Gene3D" id="3.30.70.270">
    <property type="match status" value="1"/>
</dbReference>
<feature type="domain" description="PAC" evidence="1">
    <location>
        <begin position="1"/>
        <end position="35"/>
    </location>
</feature>
<dbReference type="FunFam" id="3.30.70.270:FF:000001">
    <property type="entry name" value="Diguanylate cyclase domain protein"/>
    <property type="match status" value="1"/>
</dbReference>
<dbReference type="PANTHER" id="PTHR45138:SF9">
    <property type="entry name" value="DIGUANYLATE CYCLASE DGCM-RELATED"/>
    <property type="match status" value="1"/>
</dbReference>
<comment type="caution">
    <text evidence="3">The sequence shown here is derived from an EMBL/GenBank/DDBJ whole genome shotgun (WGS) entry which is preliminary data.</text>
</comment>
<evidence type="ECO:0000259" key="1">
    <source>
        <dbReference type="PROSITE" id="PS50113"/>
    </source>
</evidence>
<dbReference type="NCBIfam" id="TIGR00254">
    <property type="entry name" value="GGDEF"/>
    <property type="match status" value="1"/>
</dbReference>
<dbReference type="InterPro" id="IPR000700">
    <property type="entry name" value="PAS-assoc_C"/>
</dbReference>
<accession>A0A2P8GQT2</accession>
<dbReference type="InterPro" id="IPR000160">
    <property type="entry name" value="GGDEF_dom"/>
</dbReference>
<dbReference type="InterPro" id="IPR043128">
    <property type="entry name" value="Rev_trsase/Diguanyl_cyclase"/>
</dbReference>
<gene>
    <name evidence="3" type="ORF">B0H99_107152</name>
</gene>
<dbReference type="CDD" id="cd01949">
    <property type="entry name" value="GGDEF"/>
    <property type="match status" value="1"/>
</dbReference>